<name>A0A0F9T3Q7_9ZZZZ</name>
<protein>
    <submittedName>
        <fullName evidence="1">Uncharacterized protein</fullName>
    </submittedName>
</protein>
<sequence>MKRCKDCKWLTFPKNRGITVKGIRYGICKFVSVCVPPTASLNYFCNSYKRKWYKLWRPK</sequence>
<evidence type="ECO:0000313" key="1">
    <source>
        <dbReference type="EMBL" id="KKN75890.1"/>
    </source>
</evidence>
<organism evidence="1">
    <name type="scientific">marine sediment metagenome</name>
    <dbReference type="NCBI Taxonomy" id="412755"/>
    <lineage>
        <taxon>unclassified sequences</taxon>
        <taxon>metagenomes</taxon>
        <taxon>ecological metagenomes</taxon>
    </lineage>
</organism>
<dbReference type="EMBL" id="LAZR01000302">
    <property type="protein sequence ID" value="KKN75890.1"/>
    <property type="molecule type" value="Genomic_DNA"/>
</dbReference>
<comment type="caution">
    <text evidence="1">The sequence shown here is derived from an EMBL/GenBank/DDBJ whole genome shotgun (WGS) entry which is preliminary data.</text>
</comment>
<reference evidence="1" key="1">
    <citation type="journal article" date="2015" name="Nature">
        <title>Complex archaea that bridge the gap between prokaryotes and eukaryotes.</title>
        <authorList>
            <person name="Spang A."/>
            <person name="Saw J.H."/>
            <person name="Jorgensen S.L."/>
            <person name="Zaremba-Niedzwiedzka K."/>
            <person name="Martijn J."/>
            <person name="Lind A.E."/>
            <person name="van Eijk R."/>
            <person name="Schleper C."/>
            <person name="Guy L."/>
            <person name="Ettema T.J."/>
        </authorList>
    </citation>
    <scope>NUCLEOTIDE SEQUENCE</scope>
</reference>
<proteinExistence type="predicted"/>
<dbReference type="AlphaFoldDB" id="A0A0F9T3Q7"/>
<accession>A0A0F9T3Q7</accession>
<gene>
    <name evidence="1" type="ORF">LCGC14_0375980</name>
</gene>